<comment type="caution">
    <text evidence="1">The sequence shown here is derived from an EMBL/GenBank/DDBJ whole genome shotgun (WGS) entry which is preliminary data.</text>
</comment>
<protein>
    <submittedName>
        <fullName evidence="1">Uncharacterized protein</fullName>
    </submittedName>
</protein>
<organism evidence="1 2">
    <name type="scientific">Grimontia indica</name>
    <dbReference type="NCBI Taxonomy" id="1056512"/>
    <lineage>
        <taxon>Bacteria</taxon>
        <taxon>Pseudomonadati</taxon>
        <taxon>Pseudomonadota</taxon>
        <taxon>Gammaproteobacteria</taxon>
        <taxon>Vibrionales</taxon>
        <taxon>Vibrionaceae</taxon>
        <taxon>Grimontia</taxon>
    </lineage>
</organism>
<dbReference type="AlphaFoldDB" id="R1IRD7"/>
<evidence type="ECO:0000313" key="1">
    <source>
        <dbReference type="EMBL" id="EOD77880.1"/>
    </source>
</evidence>
<proteinExistence type="predicted"/>
<accession>R1IRD7</accession>
<reference evidence="1 2" key="1">
    <citation type="journal article" date="2014" name="PLoS ONE">
        <title>Grimontia indica AK16(T), sp. nov., Isolated from a Seawater Sample Reports the Presence of Pathogenic Genes Similar to Vibrio Genus.</title>
        <authorList>
            <person name="Singh A."/>
            <person name="Vaidya B."/>
            <person name="Khatri I."/>
            <person name="Srinivas T.N."/>
            <person name="Subramanian S."/>
            <person name="Korpole S."/>
            <person name="Pinnaka A.K."/>
        </authorList>
    </citation>
    <scope>NUCLEOTIDE SEQUENCE [LARGE SCALE GENOMIC DNA]</scope>
    <source>
        <strain evidence="1 2">AK16</strain>
    </source>
</reference>
<evidence type="ECO:0000313" key="2">
    <source>
        <dbReference type="Proteomes" id="UP000011223"/>
    </source>
</evidence>
<gene>
    <name evidence="1" type="ORF">D515_03354</name>
</gene>
<name>R1IRD7_9GAMM</name>
<keyword evidence="2" id="KW-1185">Reference proteome</keyword>
<sequence>MNHQPDLGNLAGKPISSKRFADGNRNVSIRLYKKFSGVILIAYL</sequence>
<dbReference type="Proteomes" id="UP000011223">
    <property type="component" value="Unassembled WGS sequence"/>
</dbReference>
<dbReference type="EMBL" id="ANFM02000039">
    <property type="protein sequence ID" value="EOD77880.1"/>
    <property type="molecule type" value="Genomic_DNA"/>
</dbReference>